<dbReference type="Proteomes" id="UP000821865">
    <property type="component" value="Chromosome 5"/>
</dbReference>
<sequence>MNFKSGYRKRVIDRILLNMSMKRETTIDLYMAIEMLQAAWMAVTASTIANCFRHASFGVSSGEPSEDLGDVASEGAAGDQAQTSWDALLDAGVVPDCDTFCTYVGADADAVTTEELSDAEIVRAVTGVHNDDSDECLDTPEPNVGEPDEPTPVQALDATDLLRRFFGAHDDGEDGLEIAAAAEKAVIRLKKSRQKSIKDYFSSK</sequence>
<keyword evidence="2" id="KW-1185">Reference proteome</keyword>
<evidence type="ECO:0000313" key="2">
    <source>
        <dbReference type="Proteomes" id="UP000821865"/>
    </source>
</evidence>
<protein>
    <submittedName>
        <fullName evidence="1">Uncharacterized protein</fullName>
    </submittedName>
</protein>
<comment type="caution">
    <text evidence="1">The sequence shown here is derived from an EMBL/GenBank/DDBJ whole genome shotgun (WGS) entry which is preliminary data.</text>
</comment>
<proteinExistence type="predicted"/>
<organism evidence="1 2">
    <name type="scientific">Dermacentor silvarum</name>
    <name type="common">Tick</name>
    <dbReference type="NCBI Taxonomy" id="543639"/>
    <lineage>
        <taxon>Eukaryota</taxon>
        <taxon>Metazoa</taxon>
        <taxon>Ecdysozoa</taxon>
        <taxon>Arthropoda</taxon>
        <taxon>Chelicerata</taxon>
        <taxon>Arachnida</taxon>
        <taxon>Acari</taxon>
        <taxon>Parasitiformes</taxon>
        <taxon>Ixodida</taxon>
        <taxon>Ixodoidea</taxon>
        <taxon>Ixodidae</taxon>
        <taxon>Rhipicephalinae</taxon>
        <taxon>Dermacentor</taxon>
    </lineage>
</organism>
<dbReference type="EMBL" id="CM023474">
    <property type="protein sequence ID" value="KAH7949714.1"/>
    <property type="molecule type" value="Genomic_DNA"/>
</dbReference>
<evidence type="ECO:0000313" key="1">
    <source>
        <dbReference type="EMBL" id="KAH7949714.1"/>
    </source>
</evidence>
<accession>A0ACB8CRJ0</accession>
<reference evidence="1" key="1">
    <citation type="submission" date="2020-05" db="EMBL/GenBank/DDBJ databases">
        <title>Large-scale comparative analyses of tick genomes elucidate their genetic diversity and vector capacities.</title>
        <authorList>
            <person name="Jia N."/>
            <person name="Wang J."/>
            <person name="Shi W."/>
            <person name="Du L."/>
            <person name="Sun Y."/>
            <person name="Zhan W."/>
            <person name="Jiang J."/>
            <person name="Wang Q."/>
            <person name="Zhang B."/>
            <person name="Ji P."/>
            <person name="Sakyi L.B."/>
            <person name="Cui X."/>
            <person name="Yuan T."/>
            <person name="Jiang B."/>
            <person name="Yang W."/>
            <person name="Lam T.T.-Y."/>
            <person name="Chang Q."/>
            <person name="Ding S."/>
            <person name="Wang X."/>
            <person name="Zhu J."/>
            <person name="Ruan X."/>
            <person name="Zhao L."/>
            <person name="Wei J."/>
            <person name="Que T."/>
            <person name="Du C."/>
            <person name="Cheng J."/>
            <person name="Dai P."/>
            <person name="Han X."/>
            <person name="Huang E."/>
            <person name="Gao Y."/>
            <person name="Liu J."/>
            <person name="Shao H."/>
            <person name="Ye R."/>
            <person name="Li L."/>
            <person name="Wei W."/>
            <person name="Wang X."/>
            <person name="Wang C."/>
            <person name="Yang T."/>
            <person name="Huo Q."/>
            <person name="Li W."/>
            <person name="Guo W."/>
            <person name="Chen H."/>
            <person name="Zhou L."/>
            <person name="Ni X."/>
            <person name="Tian J."/>
            <person name="Zhou Y."/>
            <person name="Sheng Y."/>
            <person name="Liu T."/>
            <person name="Pan Y."/>
            <person name="Xia L."/>
            <person name="Li J."/>
            <person name="Zhao F."/>
            <person name="Cao W."/>
        </authorList>
    </citation>
    <scope>NUCLEOTIDE SEQUENCE</scope>
    <source>
        <strain evidence="1">Dsil-2018</strain>
    </source>
</reference>
<name>A0ACB8CRJ0_DERSI</name>
<gene>
    <name evidence="1" type="ORF">HPB49_014549</name>
</gene>